<evidence type="ECO:0000313" key="2">
    <source>
        <dbReference type="EMBL" id="OHW63436.1"/>
    </source>
</evidence>
<keyword evidence="1" id="KW-0812">Transmembrane</keyword>
<evidence type="ECO:0000256" key="1">
    <source>
        <dbReference type="SAM" id="Phobius"/>
    </source>
</evidence>
<proteinExistence type="predicted"/>
<dbReference type="AlphaFoldDB" id="A0A1S1VA02"/>
<sequence>MVEKFIMSISMLTSFTVFKNTVFRSTAKSRYFNKNKKILLSEAISIVAFITVSFFMESSSDISDSIQSGVEGLFMGWMASLAGTLGRKNS</sequence>
<reference evidence="2 3" key="1">
    <citation type="submission" date="2016-09" db="EMBL/GenBank/DDBJ databases">
        <title>Genome sequence of Eubacterium angustum.</title>
        <authorList>
            <person name="Poehlein A."/>
            <person name="Daniel R."/>
        </authorList>
    </citation>
    <scope>NUCLEOTIDE SEQUENCE [LARGE SCALE GENOMIC DNA]</scope>
    <source>
        <strain evidence="2 3">DSM 1989</strain>
    </source>
</reference>
<comment type="caution">
    <text evidence="2">The sequence shown here is derived from an EMBL/GenBank/DDBJ whole genome shotgun (WGS) entry which is preliminary data.</text>
</comment>
<gene>
    <name evidence="2" type="ORF">EUAN_03000</name>
</gene>
<name>A0A1S1VA02_9FIRM</name>
<dbReference type="STRING" id="39480.EUAN_03000"/>
<feature type="transmembrane region" description="Helical" evidence="1">
    <location>
        <begin position="38"/>
        <end position="56"/>
    </location>
</feature>
<dbReference type="EMBL" id="MKIE01000001">
    <property type="protein sequence ID" value="OHW63436.1"/>
    <property type="molecule type" value="Genomic_DNA"/>
</dbReference>
<evidence type="ECO:0008006" key="4">
    <source>
        <dbReference type="Google" id="ProtNLM"/>
    </source>
</evidence>
<evidence type="ECO:0000313" key="3">
    <source>
        <dbReference type="Proteomes" id="UP000180254"/>
    </source>
</evidence>
<dbReference type="RefSeq" id="WP_071060913.1">
    <property type="nucleotide sequence ID" value="NZ_MKIE01000001.1"/>
</dbReference>
<organism evidence="2 3">
    <name type="scientific">Andreesenia angusta</name>
    <dbReference type="NCBI Taxonomy" id="39480"/>
    <lineage>
        <taxon>Bacteria</taxon>
        <taxon>Bacillati</taxon>
        <taxon>Bacillota</taxon>
        <taxon>Tissierellia</taxon>
        <taxon>Tissierellales</taxon>
        <taxon>Gottschalkiaceae</taxon>
        <taxon>Andreesenia</taxon>
    </lineage>
</organism>
<accession>A0A1S1VA02</accession>
<keyword evidence="1" id="KW-1133">Transmembrane helix</keyword>
<keyword evidence="1" id="KW-0472">Membrane</keyword>
<protein>
    <recommendedName>
        <fullName evidence="4">Holin</fullName>
    </recommendedName>
</protein>
<keyword evidence="3" id="KW-1185">Reference proteome</keyword>
<dbReference type="Proteomes" id="UP000180254">
    <property type="component" value="Unassembled WGS sequence"/>
</dbReference>